<dbReference type="PANTHER" id="PTHR10489:SF686">
    <property type="entry name" value="C-C CHEMOKINE RECEPTOR TYPE 5"/>
    <property type="match status" value="1"/>
</dbReference>
<dbReference type="PRINTS" id="PR00657">
    <property type="entry name" value="CCCHEMOKINER"/>
</dbReference>
<reference evidence="16 17" key="1">
    <citation type="journal article" date="2022" name="Gigascience">
        <title>A chromosome-level genome assembly and annotation of the desert horned lizard, Phrynosoma platyrhinos, provides insight into chromosomal rearrangements among reptiles.</title>
        <authorList>
            <person name="Koochekian N."/>
            <person name="Ascanio A."/>
            <person name="Farleigh K."/>
            <person name="Card D.C."/>
            <person name="Schield D.R."/>
            <person name="Castoe T.A."/>
            <person name="Jezkova T."/>
        </authorList>
    </citation>
    <scope>NUCLEOTIDE SEQUENCE [LARGE SCALE GENOMIC DNA]</scope>
    <source>
        <strain evidence="16">NK-2021</strain>
    </source>
</reference>
<keyword evidence="11" id="KW-0325">Glycoprotein</keyword>
<comment type="caution">
    <text evidence="16">The sequence shown here is derived from an EMBL/GenBank/DDBJ whole genome shotgun (WGS) entry which is preliminary data.</text>
</comment>
<dbReference type="SUPFAM" id="SSF81321">
    <property type="entry name" value="Family A G protein-coupled receptor-like"/>
    <property type="match status" value="1"/>
</dbReference>
<feature type="transmembrane region" description="Helical" evidence="14">
    <location>
        <begin position="197"/>
        <end position="219"/>
    </location>
</feature>
<protein>
    <recommendedName>
        <fullName evidence="15">G-protein coupled receptors family 1 profile domain-containing protein</fullName>
    </recommendedName>
</protein>
<keyword evidence="5" id="KW-0967">Endosome</keyword>
<gene>
    <name evidence="16" type="ORF">JD844_002765</name>
</gene>
<name>A0ABQ7TBZ8_PHRPL</name>
<keyword evidence="17" id="KW-1185">Reference proteome</keyword>
<proteinExistence type="inferred from homology"/>
<dbReference type="PRINTS" id="PR00645">
    <property type="entry name" value="CXCCHMKINER4"/>
</dbReference>
<dbReference type="Gene3D" id="1.20.1070.10">
    <property type="entry name" value="Rhodopsin 7-helix transmembrane proteins"/>
    <property type="match status" value="1"/>
</dbReference>
<keyword evidence="3" id="KW-1003">Cell membrane</keyword>
<evidence type="ECO:0000256" key="8">
    <source>
        <dbReference type="ARBA" id="ARBA00023136"/>
    </source>
</evidence>
<evidence type="ECO:0000256" key="6">
    <source>
        <dbReference type="ARBA" id="ARBA00022989"/>
    </source>
</evidence>
<comment type="similarity">
    <text evidence="13">Belongs to the G-protein coupled receptor 1 family.</text>
</comment>
<keyword evidence="4 13" id="KW-0812">Transmembrane</keyword>
<dbReference type="InterPro" id="IPR000276">
    <property type="entry name" value="GPCR_Rhodpsn"/>
</dbReference>
<evidence type="ECO:0000256" key="1">
    <source>
        <dbReference type="ARBA" id="ARBA00004412"/>
    </source>
</evidence>
<keyword evidence="10 13" id="KW-0675">Receptor</keyword>
<evidence type="ECO:0000259" key="15">
    <source>
        <dbReference type="PROSITE" id="PS50262"/>
    </source>
</evidence>
<dbReference type="PROSITE" id="PS00237">
    <property type="entry name" value="G_PROTEIN_RECEP_F1_1"/>
    <property type="match status" value="1"/>
</dbReference>
<sequence>MNTSIGIPDGFTTTFNYDDILEPVYNTHVNIFTSYFVPPLYSFVFIFGLLGNALVVLILVKYKKLKSMTDIYLLNLSISDLLFIISLPFWAYYAAHEWVFGNEMCKILSGIYSAGFYSGSFFIILLTVDRYLAIVHAVFALKARTILYGTLSSTVTWVVAILASIPAFIFYHVQKEDEKLKCNLFYPFGKEKEWRQVITLMTFTLGLAIPLTIMVFCYIRIIMVLMNVQNERKRKAVRIIFLIMIVYFIFWIPYNIAILLQTYQDAFFSCESPIDCDGNFRLAIEVTEVIAMIHCCLNPVIYAFVGDKFRKYLSIFFQKHVAVYFCRHYSVRHSSKLQRSTSSYIGTTEHDISTGL</sequence>
<evidence type="ECO:0000256" key="12">
    <source>
        <dbReference type="ARBA" id="ARBA00023224"/>
    </source>
</evidence>
<dbReference type="InterPro" id="IPR050119">
    <property type="entry name" value="CCR1-9-like"/>
</dbReference>
<organism evidence="16 17">
    <name type="scientific">Phrynosoma platyrhinos</name>
    <name type="common">Desert horned lizard</name>
    <dbReference type="NCBI Taxonomy" id="52577"/>
    <lineage>
        <taxon>Eukaryota</taxon>
        <taxon>Metazoa</taxon>
        <taxon>Chordata</taxon>
        <taxon>Craniata</taxon>
        <taxon>Vertebrata</taxon>
        <taxon>Euteleostomi</taxon>
        <taxon>Lepidosauria</taxon>
        <taxon>Squamata</taxon>
        <taxon>Bifurcata</taxon>
        <taxon>Unidentata</taxon>
        <taxon>Episquamata</taxon>
        <taxon>Toxicofera</taxon>
        <taxon>Iguania</taxon>
        <taxon>Phrynosomatidae</taxon>
        <taxon>Phrynosomatinae</taxon>
        <taxon>Phrynosoma</taxon>
    </lineage>
</organism>
<accession>A0ABQ7TBZ8</accession>
<evidence type="ECO:0000256" key="9">
    <source>
        <dbReference type="ARBA" id="ARBA00023157"/>
    </source>
</evidence>
<feature type="transmembrane region" description="Helical" evidence="14">
    <location>
        <begin position="40"/>
        <end position="60"/>
    </location>
</feature>
<feature type="transmembrane region" description="Helical" evidence="14">
    <location>
        <begin position="146"/>
        <end position="171"/>
    </location>
</feature>
<evidence type="ECO:0000256" key="13">
    <source>
        <dbReference type="RuleBase" id="RU000688"/>
    </source>
</evidence>
<keyword evidence="6 14" id="KW-1133">Transmembrane helix</keyword>
<feature type="transmembrane region" description="Helical" evidence="14">
    <location>
        <begin position="239"/>
        <end position="260"/>
    </location>
</feature>
<evidence type="ECO:0000256" key="5">
    <source>
        <dbReference type="ARBA" id="ARBA00022753"/>
    </source>
</evidence>
<feature type="transmembrane region" description="Helical" evidence="14">
    <location>
        <begin position="280"/>
        <end position="305"/>
    </location>
</feature>
<keyword evidence="7 13" id="KW-0297">G-protein coupled receptor</keyword>
<feature type="transmembrane region" description="Helical" evidence="14">
    <location>
        <begin position="72"/>
        <end position="95"/>
    </location>
</feature>
<evidence type="ECO:0000256" key="11">
    <source>
        <dbReference type="ARBA" id="ARBA00023180"/>
    </source>
</evidence>
<dbReference type="Proteomes" id="UP000826234">
    <property type="component" value="Unassembled WGS sequence"/>
</dbReference>
<dbReference type="PROSITE" id="PS50262">
    <property type="entry name" value="G_PROTEIN_RECEP_F1_2"/>
    <property type="match status" value="1"/>
</dbReference>
<comment type="subcellular location">
    <subcellularLocation>
        <location evidence="2">Cell membrane</location>
        <topology evidence="2">Multi-pass membrane protein</topology>
    </subcellularLocation>
    <subcellularLocation>
        <location evidence="1">Early endosome</location>
    </subcellularLocation>
</comment>
<keyword evidence="9" id="KW-1015">Disulfide bond</keyword>
<keyword evidence="12 13" id="KW-0807">Transducer</keyword>
<dbReference type="PANTHER" id="PTHR10489">
    <property type="entry name" value="CELL ADHESION MOLECULE"/>
    <property type="match status" value="1"/>
</dbReference>
<feature type="transmembrane region" description="Helical" evidence="14">
    <location>
        <begin position="107"/>
        <end position="126"/>
    </location>
</feature>
<feature type="domain" description="G-protein coupled receptors family 1 profile" evidence="15">
    <location>
        <begin position="51"/>
        <end position="302"/>
    </location>
</feature>
<evidence type="ECO:0000313" key="17">
    <source>
        <dbReference type="Proteomes" id="UP000826234"/>
    </source>
</evidence>
<dbReference type="Pfam" id="PF00001">
    <property type="entry name" value="7tm_1"/>
    <property type="match status" value="1"/>
</dbReference>
<dbReference type="InterPro" id="IPR017452">
    <property type="entry name" value="GPCR_Rhodpsn_7TM"/>
</dbReference>
<evidence type="ECO:0000256" key="4">
    <source>
        <dbReference type="ARBA" id="ARBA00022692"/>
    </source>
</evidence>
<evidence type="ECO:0000256" key="10">
    <source>
        <dbReference type="ARBA" id="ARBA00023170"/>
    </source>
</evidence>
<evidence type="ECO:0000256" key="7">
    <source>
        <dbReference type="ARBA" id="ARBA00023040"/>
    </source>
</evidence>
<dbReference type="EMBL" id="JAIPUX010000521">
    <property type="protein sequence ID" value="KAH0627254.1"/>
    <property type="molecule type" value="Genomic_DNA"/>
</dbReference>
<evidence type="ECO:0000313" key="16">
    <source>
        <dbReference type="EMBL" id="KAH0627254.1"/>
    </source>
</evidence>
<dbReference type="PRINTS" id="PR00237">
    <property type="entry name" value="GPCRRHODOPSN"/>
</dbReference>
<evidence type="ECO:0000256" key="3">
    <source>
        <dbReference type="ARBA" id="ARBA00022475"/>
    </source>
</evidence>
<dbReference type="InterPro" id="IPR000355">
    <property type="entry name" value="Chemokine_rcpt"/>
</dbReference>
<keyword evidence="8 14" id="KW-0472">Membrane</keyword>
<evidence type="ECO:0000256" key="14">
    <source>
        <dbReference type="SAM" id="Phobius"/>
    </source>
</evidence>
<evidence type="ECO:0000256" key="2">
    <source>
        <dbReference type="ARBA" id="ARBA00004651"/>
    </source>
</evidence>
<dbReference type="InterPro" id="IPR001277">
    <property type="entry name" value="CXCR4/ACKR2"/>
</dbReference>